<organism evidence="2 3">
    <name type="scientific">Sinocyclocheilus rhinocerous</name>
    <dbReference type="NCBI Taxonomy" id="307959"/>
    <lineage>
        <taxon>Eukaryota</taxon>
        <taxon>Metazoa</taxon>
        <taxon>Chordata</taxon>
        <taxon>Craniata</taxon>
        <taxon>Vertebrata</taxon>
        <taxon>Euteleostomi</taxon>
        <taxon>Actinopterygii</taxon>
        <taxon>Neopterygii</taxon>
        <taxon>Teleostei</taxon>
        <taxon>Ostariophysi</taxon>
        <taxon>Cypriniformes</taxon>
        <taxon>Cyprinidae</taxon>
        <taxon>Cyprininae</taxon>
        <taxon>Sinocyclocheilus</taxon>
    </lineage>
</organism>
<evidence type="ECO:0000313" key="3">
    <source>
        <dbReference type="Proteomes" id="UP000472270"/>
    </source>
</evidence>
<dbReference type="AlphaFoldDB" id="A0A673N6M3"/>
<keyword evidence="3" id="KW-1185">Reference proteome</keyword>
<dbReference type="SUPFAM" id="SSF53474">
    <property type="entry name" value="alpha/beta-Hydrolases"/>
    <property type="match status" value="1"/>
</dbReference>
<dbReference type="Pfam" id="PF00135">
    <property type="entry name" value="COesterase"/>
    <property type="match status" value="1"/>
</dbReference>
<feature type="domain" description="Carboxylesterase type B" evidence="1">
    <location>
        <begin position="21"/>
        <end position="145"/>
    </location>
</feature>
<evidence type="ECO:0000259" key="1">
    <source>
        <dbReference type="Pfam" id="PF00135"/>
    </source>
</evidence>
<proteinExistence type="predicted"/>
<accession>A0A673N6M3</accession>
<reference evidence="2" key="1">
    <citation type="submission" date="2025-08" db="UniProtKB">
        <authorList>
            <consortium name="Ensembl"/>
        </authorList>
    </citation>
    <scope>IDENTIFICATION</scope>
</reference>
<protein>
    <recommendedName>
        <fullName evidence="1">Carboxylesterase type B domain-containing protein</fullName>
    </recommendedName>
</protein>
<dbReference type="Ensembl" id="ENSSRHT00000101228.1">
    <property type="protein sequence ID" value="ENSSRHP00000098550.1"/>
    <property type="gene ID" value="ENSSRHG00000048410.1"/>
</dbReference>
<dbReference type="InterPro" id="IPR029058">
    <property type="entry name" value="AB_hydrolase_fold"/>
</dbReference>
<name>A0A673N6M3_9TELE</name>
<sequence length="151" mass="17553">MSTISANFHFWVNYSLTWNIQVGGAVWLYVFDHAPSDHNIWAGLPFCYNRTCHGAELPFLFDSAPSTNFTLTPQETLLANRMACYWGMFAHTGDPNSRSEQTHFCTQQRLPVWPRYTAPEGWPILNLTLPSHPQHGDRDHFCDFWDRLDIY</sequence>
<dbReference type="InterPro" id="IPR002018">
    <property type="entry name" value="CarbesteraseB"/>
</dbReference>
<dbReference type="Proteomes" id="UP000472270">
    <property type="component" value="Unassembled WGS sequence"/>
</dbReference>
<dbReference type="Gene3D" id="3.40.50.1820">
    <property type="entry name" value="alpha/beta hydrolase"/>
    <property type="match status" value="1"/>
</dbReference>
<evidence type="ECO:0000313" key="2">
    <source>
        <dbReference type="Ensembl" id="ENSSRHP00000098550.1"/>
    </source>
</evidence>
<dbReference type="PANTHER" id="PTHR45570">
    <property type="entry name" value="CARBOXYLIC ESTER HYDROLASE"/>
    <property type="match status" value="1"/>
</dbReference>
<dbReference type="PANTHER" id="PTHR45570:SF1">
    <property type="entry name" value="CARBOXYLIC ESTER HYDROLASE"/>
    <property type="match status" value="1"/>
</dbReference>
<reference evidence="2" key="2">
    <citation type="submission" date="2025-09" db="UniProtKB">
        <authorList>
            <consortium name="Ensembl"/>
        </authorList>
    </citation>
    <scope>IDENTIFICATION</scope>
</reference>